<feature type="region of interest" description="Disordered" evidence="1">
    <location>
        <begin position="31"/>
        <end position="66"/>
    </location>
</feature>
<dbReference type="EMBL" id="BGPR01030358">
    <property type="protein sequence ID" value="GBO02821.1"/>
    <property type="molecule type" value="Genomic_DNA"/>
</dbReference>
<accession>A0A4Y2TRW3</accession>
<evidence type="ECO:0000313" key="2">
    <source>
        <dbReference type="EMBL" id="GBO02821.1"/>
    </source>
</evidence>
<gene>
    <name evidence="2" type="ORF">AVEN_196547_1</name>
</gene>
<sequence length="91" mass="10170">MSFRSVVWPGRTDLEDTDSSFGAMMNARRLSSANASKGPHSVNAPLRMGVRRPNWKSHSSSNNYQDSATRQLYKACCGRILPRQSKRDVAL</sequence>
<organism evidence="2 3">
    <name type="scientific">Araneus ventricosus</name>
    <name type="common">Orbweaver spider</name>
    <name type="synonym">Epeira ventricosa</name>
    <dbReference type="NCBI Taxonomy" id="182803"/>
    <lineage>
        <taxon>Eukaryota</taxon>
        <taxon>Metazoa</taxon>
        <taxon>Ecdysozoa</taxon>
        <taxon>Arthropoda</taxon>
        <taxon>Chelicerata</taxon>
        <taxon>Arachnida</taxon>
        <taxon>Araneae</taxon>
        <taxon>Araneomorphae</taxon>
        <taxon>Entelegynae</taxon>
        <taxon>Araneoidea</taxon>
        <taxon>Araneidae</taxon>
        <taxon>Araneus</taxon>
    </lineage>
</organism>
<reference evidence="2 3" key="1">
    <citation type="journal article" date="2019" name="Sci. Rep.">
        <title>Orb-weaving spider Araneus ventricosus genome elucidates the spidroin gene catalogue.</title>
        <authorList>
            <person name="Kono N."/>
            <person name="Nakamura H."/>
            <person name="Ohtoshi R."/>
            <person name="Moran D.A.P."/>
            <person name="Shinohara A."/>
            <person name="Yoshida Y."/>
            <person name="Fujiwara M."/>
            <person name="Mori M."/>
            <person name="Tomita M."/>
            <person name="Arakawa K."/>
        </authorList>
    </citation>
    <scope>NUCLEOTIDE SEQUENCE [LARGE SCALE GENOMIC DNA]</scope>
</reference>
<evidence type="ECO:0000313" key="3">
    <source>
        <dbReference type="Proteomes" id="UP000499080"/>
    </source>
</evidence>
<dbReference type="Proteomes" id="UP000499080">
    <property type="component" value="Unassembled WGS sequence"/>
</dbReference>
<dbReference type="AlphaFoldDB" id="A0A4Y2TRW3"/>
<feature type="compositionally biased region" description="Polar residues" evidence="1">
    <location>
        <begin position="56"/>
        <end position="66"/>
    </location>
</feature>
<comment type="caution">
    <text evidence="2">The sequence shown here is derived from an EMBL/GenBank/DDBJ whole genome shotgun (WGS) entry which is preliminary data.</text>
</comment>
<evidence type="ECO:0000256" key="1">
    <source>
        <dbReference type="SAM" id="MobiDB-lite"/>
    </source>
</evidence>
<proteinExistence type="predicted"/>
<keyword evidence="3" id="KW-1185">Reference proteome</keyword>
<name>A0A4Y2TRW3_ARAVE</name>
<protein>
    <submittedName>
        <fullName evidence="2">Uncharacterized protein</fullName>
    </submittedName>
</protein>